<dbReference type="GeneID" id="95615065"/>
<dbReference type="InterPro" id="IPR037523">
    <property type="entry name" value="VOC_core"/>
</dbReference>
<dbReference type="InterPro" id="IPR029068">
    <property type="entry name" value="Glyas_Bleomycin-R_OHBP_Dase"/>
</dbReference>
<evidence type="ECO:0000259" key="1">
    <source>
        <dbReference type="PROSITE" id="PS51819"/>
    </source>
</evidence>
<dbReference type="Gene3D" id="3.10.180.10">
    <property type="entry name" value="2,3-Dihydroxybiphenyl 1,2-Dioxygenase, domain 1"/>
    <property type="match status" value="1"/>
</dbReference>
<dbReference type="EMBL" id="CP023692">
    <property type="protein sequence ID" value="QEV48997.1"/>
    <property type="molecule type" value="Genomic_DNA"/>
</dbReference>
<name>A0A5J6JCI4_STRVI</name>
<feature type="domain" description="VOC" evidence="1">
    <location>
        <begin position="10"/>
        <end position="139"/>
    </location>
</feature>
<proteinExistence type="predicted"/>
<gene>
    <name evidence="2" type="ORF">CP980_31475</name>
</gene>
<dbReference type="InterPro" id="IPR004360">
    <property type="entry name" value="Glyas_Fos-R_dOase_dom"/>
</dbReference>
<accession>A0A5J6JCI4</accession>
<dbReference type="SUPFAM" id="SSF54593">
    <property type="entry name" value="Glyoxalase/Bleomycin resistance protein/Dihydroxybiphenyl dioxygenase"/>
    <property type="match status" value="1"/>
</dbReference>
<evidence type="ECO:0000313" key="3">
    <source>
        <dbReference type="Proteomes" id="UP000325563"/>
    </source>
</evidence>
<keyword evidence="3" id="KW-1185">Reference proteome</keyword>
<sequence>MNADDGNTLARAHVSTRLPARDLDRARRFYAERLGLEPVDERPGGLLYRCGTTEFVLFTSTGSSPGTFTQMALTVEDIEAVVAELRGRGVTFENVDAPGFRTEDGIAEIAGNYPSKGARGERAAWFRDSEGNLLGIGEPVL</sequence>
<dbReference type="Proteomes" id="UP000325563">
    <property type="component" value="Chromosome"/>
</dbReference>
<organism evidence="2 3">
    <name type="scientific">Streptomyces vinaceus</name>
    <dbReference type="NCBI Taxonomy" id="1960"/>
    <lineage>
        <taxon>Bacteria</taxon>
        <taxon>Bacillati</taxon>
        <taxon>Actinomycetota</taxon>
        <taxon>Actinomycetes</taxon>
        <taxon>Kitasatosporales</taxon>
        <taxon>Streptomycetaceae</taxon>
        <taxon>Streptomyces</taxon>
    </lineage>
</organism>
<dbReference type="PROSITE" id="PS51819">
    <property type="entry name" value="VOC"/>
    <property type="match status" value="1"/>
</dbReference>
<dbReference type="KEGG" id="svn:CP980_31475"/>
<dbReference type="AlphaFoldDB" id="A0A5J6JCI4"/>
<dbReference type="RefSeq" id="WP_150529661.1">
    <property type="nucleotide sequence ID" value="NZ_BNBW01000003.1"/>
</dbReference>
<protein>
    <submittedName>
        <fullName evidence="2">VOC family protein</fullName>
    </submittedName>
</protein>
<reference evidence="2 3" key="1">
    <citation type="submission" date="2017-09" db="EMBL/GenBank/DDBJ databases">
        <authorList>
            <person name="Lee N."/>
            <person name="Cho B.-K."/>
        </authorList>
    </citation>
    <scope>NUCLEOTIDE SEQUENCE [LARGE SCALE GENOMIC DNA]</scope>
    <source>
        <strain evidence="2 3">ATCC 27476</strain>
    </source>
</reference>
<evidence type="ECO:0000313" key="2">
    <source>
        <dbReference type="EMBL" id="QEV48997.1"/>
    </source>
</evidence>
<dbReference type="Pfam" id="PF00903">
    <property type="entry name" value="Glyoxalase"/>
    <property type="match status" value="1"/>
</dbReference>